<dbReference type="Gene3D" id="2.60.120.560">
    <property type="entry name" value="Exo-inulinase, domain 1"/>
    <property type="match status" value="1"/>
</dbReference>
<evidence type="ECO:0000256" key="3">
    <source>
        <dbReference type="ARBA" id="ARBA00023295"/>
    </source>
</evidence>
<dbReference type="InterPro" id="IPR013148">
    <property type="entry name" value="Glyco_hydro_32_N"/>
</dbReference>
<reference evidence="8 9" key="1">
    <citation type="submission" date="2019-02" db="EMBL/GenBank/DDBJ databases">
        <title>Deep-cultivation of Planctomycetes and their phenomic and genomic characterization uncovers novel biology.</title>
        <authorList>
            <person name="Wiegand S."/>
            <person name="Jogler M."/>
            <person name="Boedeker C."/>
            <person name="Pinto D."/>
            <person name="Vollmers J."/>
            <person name="Rivas-Marin E."/>
            <person name="Kohn T."/>
            <person name="Peeters S.H."/>
            <person name="Heuer A."/>
            <person name="Rast P."/>
            <person name="Oberbeckmann S."/>
            <person name="Bunk B."/>
            <person name="Jeske O."/>
            <person name="Meyerdierks A."/>
            <person name="Storesund J.E."/>
            <person name="Kallscheuer N."/>
            <person name="Luecker S."/>
            <person name="Lage O.M."/>
            <person name="Pohl T."/>
            <person name="Merkel B.J."/>
            <person name="Hornburger P."/>
            <person name="Mueller R.-W."/>
            <person name="Bruemmer F."/>
            <person name="Labrenz M."/>
            <person name="Spormann A.M."/>
            <person name="Op Den Camp H."/>
            <person name="Overmann J."/>
            <person name="Amann R."/>
            <person name="Jetten M.S.M."/>
            <person name="Mascher T."/>
            <person name="Medema M.H."/>
            <person name="Devos D.P."/>
            <person name="Kaster A.-K."/>
            <person name="Ovreas L."/>
            <person name="Rohde M."/>
            <person name="Galperin M.Y."/>
            <person name="Jogler C."/>
        </authorList>
    </citation>
    <scope>NUCLEOTIDE SEQUENCE [LARGE SCALE GENOMIC DNA]</scope>
    <source>
        <strain evidence="8 9">Pla108</strain>
    </source>
</reference>
<evidence type="ECO:0000313" key="8">
    <source>
        <dbReference type="EMBL" id="TWT97795.1"/>
    </source>
</evidence>
<dbReference type="AlphaFoldDB" id="A0A5C6AF28"/>
<dbReference type="PANTHER" id="PTHR42800">
    <property type="entry name" value="EXOINULINASE INUD (AFU_ORTHOLOGUE AFUA_5G00480)"/>
    <property type="match status" value="1"/>
</dbReference>
<dbReference type="GO" id="GO:0004575">
    <property type="term" value="F:sucrose alpha-glucosidase activity"/>
    <property type="evidence" value="ECO:0007669"/>
    <property type="project" value="TreeGrafter"/>
</dbReference>
<feature type="signal peptide" evidence="5">
    <location>
        <begin position="1"/>
        <end position="26"/>
    </location>
</feature>
<gene>
    <name evidence="8" type="primary">sacC</name>
    <name evidence="8" type="ORF">Pla108_19470</name>
</gene>
<protein>
    <submittedName>
        <fullName evidence="8">Levanase</fullName>
        <ecNumber evidence="8">3.2.1.80</ecNumber>
    </submittedName>
</protein>
<feature type="domain" description="Glycosyl hydrolase family 32 N-terminal" evidence="6">
    <location>
        <begin position="57"/>
        <end position="371"/>
    </location>
</feature>
<dbReference type="SUPFAM" id="SSF49899">
    <property type="entry name" value="Concanavalin A-like lectins/glucanases"/>
    <property type="match status" value="1"/>
</dbReference>
<evidence type="ECO:0000259" key="7">
    <source>
        <dbReference type="Pfam" id="PF08244"/>
    </source>
</evidence>
<sequence precursor="true">MKPFGGRRWLLVLVGVVTAAASPAQTTQELAQGELAKLQAYRSSDEYLREPWRPRVHFTPERNWMNDPNGLVFYRGEYHLFYQHNPLGIDWGHMSWGHAVSRDLMHWEPLPIALWEEGDEMIFSGSCVVDHRNTSGFGTAENPPLVAVYTSHRPGNQSQSLAYSTDAGRTWTKHAGNPVIDLDIAEFRDPKVFWHAPTEKWVMVVALSAAKRVQLYGSPDLNEWRLLSEFGPAGVEGKSNWECPDLFELPIVDSRGEATDETRWVLEADFGGGGVGGGSGNEYFVGRFDGNQFTCDDPQRRSQQVDYGRDFYAPVTWSDLPAEDGRRVWIGWMTNLQTNGTPTSPWRSAMTIPRSLTLRETGSGLRLAQAPVRELESLREDAVDGTNAAVRGKQLDIVLEVTPDAGRPLVLHVLEGPDETTRLVYDPVDETLSVDRRDAGFDEFHDAFAGVYPAPIALDEGRLRLRVVVDRSSVEVFAQDGVAVLTTLVFPGPESDGVRLDAPGAEVHRFTAWPLRSALTER</sequence>
<dbReference type="Proteomes" id="UP000317421">
    <property type="component" value="Unassembled WGS sequence"/>
</dbReference>
<dbReference type="PANTHER" id="PTHR42800:SF3">
    <property type="entry name" value="GLYCOSYL HYDROLASE FAMILY 32 N-TERMINAL DOMAIN-CONTAINING PROTEIN"/>
    <property type="match status" value="1"/>
</dbReference>
<dbReference type="EMBL" id="SJPR01000002">
    <property type="protein sequence ID" value="TWT97795.1"/>
    <property type="molecule type" value="Genomic_DNA"/>
</dbReference>
<dbReference type="GO" id="GO:0005737">
    <property type="term" value="C:cytoplasm"/>
    <property type="evidence" value="ECO:0007669"/>
    <property type="project" value="TreeGrafter"/>
</dbReference>
<dbReference type="GO" id="GO:0005987">
    <property type="term" value="P:sucrose catabolic process"/>
    <property type="evidence" value="ECO:0007669"/>
    <property type="project" value="TreeGrafter"/>
</dbReference>
<evidence type="ECO:0000259" key="6">
    <source>
        <dbReference type="Pfam" id="PF00251"/>
    </source>
</evidence>
<dbReference type="EC" id="3.2.1.80" evidence="8"/>
<dbReference type="Pfam" id="PF08244">
    <property type="entry name" value="Glyco_hydro_32C"/>
    <property type="match status" value="1"/>
</dbReference>
<evidence type="ECO:0000313" key="9">
    <source>
        <dbReference type="Proteomes" id="UP000317421"/>
    </source>
</evidence>
<dbReference type="Gene3D" id="2.115.10.20">
    <property type="entry name" value="Glycosyl hydrolase domain, family 43"/>
    <property type="match status" value="1"/>
</dbReference>
<keyword evidence="2 4" id="KW-0378">Hydrolase</keyword>
<comment type="similarity">
    <text evidence="1 4">Belongs to the glycosyl hydrolase 32 family.</text>
</comment>
<comment type="caution">
    <text evidence="8">The sequence shown here is derived from an EMBL/GenBank/DDBJ whole genome shotgun (WGS) entry which is preliminary data.</text>
</comment>
<dbReference type="PROSITE" id="PS00609">
    <property type="entry name" value="GLYCOSYL_HYDROL_F32"/>
    <property type="match status" value="1"/>
</dbReference>
<evidence type="ECO:0000256" key="1">
    <source>
        <dbReference type="ARBA" id="ARBA00009902"/>
    </source>
</evidence>
<dbReference type="SMART" id="SM00640">
    <property type="entry name" value="Glyco_32"/>
    <property type="match status" value="1"/>
</dbReference>
<dbReference type="InterPro" id="IPR013320">
    <property type="entry name" value="ConA-like_dom_sf"/>
</dbReference>
<dbReference type="InterPro" id="IPR001362">
    <property type="entry name" value="Glyco_hydro_32"/>
</dbReference>
<feature type="chain" id="PRO_5022734336" evidence="5">
    <location>
        <begin position="27"/>
        <end position="522"/>
    </location>
</feature>
<name>A0A5C6AF28_9BACT</name>
<accession>A0A5C6AF28</accession>
<evidence type="ECO:0000256" key="4">
    <source>
        <dbReference type="RuleBase" id="RU362110"/>
    </source>
</evidence>
<dbReference type="SUPFAM" id="SSF75005">
    <property type="entry name" value="Arabinanase/levansucrase/invertase"/>
    <property type="match status" value="1"/>
</dbReference>
<organism evidence="8 9">
    <name type="scientific">Botrimarina colliarenosi</name>
    <dbReference type="NCBI Taxonomy" id="2528001"/>
    <lineage>
        <taxon>Bacteria</taxon>
        <taxon>Pseudomonadati</taxon>
        <taxon>Planctomycetota</taxon>
        <taxon>Planctomycetia</taxon>
        <taxon>Pirellulales</taxon>
        <taxon>Lacipirellulaceae</taxon>
        <taxon>Botrimarina</taxon>
    </lineage>
</organism>
<proteinExistence type="inferred from homology"/>
<dbReference type="InterPro" id="IPR018053">
    <property type="entry name" value="Glyco_hydro_32_AS"/>
</dbReference>
<evidence type="ECO:0000256" key="2">
    <source>
        <dbReference type="ARBA" id="ARBA00022801"/>
    </source>
</evidence>
<keyword evidence="5" id="KW-0732">Signal</keyword>
<feature type="domain" description="Glycosyl hydrolase family 32 C-terminal" evidence="7">
    <location>
        <begin position="386"/>
        <end position="514"/>
    </location>
</feature>
<dbReference type="GO" id="GO:0051669">
    <property type="term" value="F:fructan beta-fructosidase activity"/>
    <property type="evidence" value="ECO:0007669"/>
    <property type="project" value="UniProtKB-EC"/>
</dbReference>
<evidence type="ECO:0000256" key="5">
    <source>
        <dbReference type="SAM" id="SignalP"/>
    </source>
</evidence>
<dbReference type="CDD" id="cd18622">
    <property type="entry name" value="GH32_Inu-like"/>
    <property type="match status" value="1"/>
</dbReference>
<dbReference type="InterPro" id="IPR023296">
    <property type="entry name" value="Glyco_hydro_beta-prop_sf"/>
</dbReference>
<dbReference type="Pfam" id="PF00251">
    <property type="entry name" value="Glyco_hydro_32N"/>
    <property type="match status" value="1"/>
</dbReference>
<dbReference type="InterPro" id="IPR013189">
    <property type="entry name" value="Glyco_hydro_32_C"/>
</dbReference>
<dbReference type="OrthoDB" id="9759709at2"/>
<keyword evidence="3 4" id="KW-0326">Glycosidase</keyword>
<dbReference type="RefSeq" id="WP_146444696.1">
    <property type="nucleotide sequence ID" value="NZ_SJPR01000002.1"/>
</dbReference>
<keyword evidence="9" id="KW-1185">Reference proteome</keyword>